<sequence>MKTYTVVGTSVRNGRQAVRYSNANPVVRGQHMLKTGNTMIALYQLPHPMNREDAHNAFMDFDCEAAAPAYRSPDYPV</sequence>
<protein>
    <submittedName>
        <fullName evidence="1">Uncharacterized protein</fullName>
    </submittedName>
</protein>
<dbReference type="EMBL" id="LR797323">
    <property type="protein sequence ID" value="CAB4202389.1"/>
    <property type="molecule type" value="Genomic_DNA"/>
</dbReference>
<reference evidence="1" key="1">
    <citation type="submission" date="2020-05" db="EMBL/GenBank/DDBJ databases">
        <authorList>
            <person name="Chiriac C."/>
            <person name="Salcher M."/>
            <person name="Ghai R."/>
            <person name="Kavagutti S V."/>
        </authorList>
    </citation>
    <scope>NUCLEOTIDE SEQUENCE</scope>
</reference>
<name>A0A6J5RVJ5_9CAUD</name>
<organism evidence="1">
    <name type="scientific">uncultured Caudovirales phage</name>
    <dbReference type="NCBI Taxonomy" id="2100421"/>
    <lineage>
        <taxon>Viruses</taxon>
        <taxon>Duplodnaviria</taxon>
        <taxon>Heunggongvirae</taxon>
        <taxon>Uroviricota</taxon>
        <taxon>Caudoviricetes</taxon>
        <taxon>Peduoviridae</taxon>
        <taxon>Maltschvirus</taxon>
        <taxon>Maltschvirus maltsch</taxon>
    </lineage>
</organism>
<evidence type="ECO:0000313" key="1">
    <source>
        <dbReference type="EMBL" id="CAB4202389.1"/>
    </source>
</evidence>
<proteinExistence type="predicted"/>
<gene>
    <name evidence="1" type="ORF">UFOVP1369_13</name>
</gene>
<accession>A0A6J5RVJ5</accession>